<dbReference type="PANTHER" id="PTHR12962:SF1">
    <property type="entry name" value="COLD SHOCK DOMAIN-CONTAINING PROTEIN CG9705"/>
    <property type="match status" value="1"/>
</dbReference>
<organism evidence="1 2">
    <name type="scientific">Meganyctiphanes norvegica</name>
    <name type="common">Northern krill</name>
    <name type="synonym">Thysanopoda norvegica</name>
    <dbReference type="NCBI Taxonomy" id="48144"/>
    <lineage>
        <taxon>Eukaryota</taxon>
        <taxon>Metazoa</taxon>
        <taxon>Ecdysozoa</taxon>
        <taxon>Arthropoda</taxon>
        <taxon>Crustacea</taxon>
        <taxon>Multicrustacea</taxon>
        <taxon>Malacostraca</taxon>
        <taxon>Eumalacostraca</taxon>
        <taxon>Eucarida</taxon>
        <taxon>Euphausiacea</taxon>
        <taxon>Euphausiidae</taxon>
        <taxon>Meganyctiphanes</taxon>
    </lineage>
</organism>
<dbReference type="InterPro" id="IPR012340">
    <property type="entry name" value="NA-bd_OB-fold"/>
</dbReference>
<dbReference type="Proteomes" id="UP001497623">
    <property type="component" value="Unassembled WGS sequence"/>
</dbReference>
<protein>
    <submittedName>
        <fullName evidence="1">Uncharacterized protein</fullName>
    </submittedName>
</protein>
<evidence type="ECO:0000313" key="2">
    <source>
        <dbReference type="Proteomes" id="UP001497623"/>
    </source>
</evidence>
<keyword evidence="2" id="KW-1185">Reference proteome</keyword>
<dbReference type="PANTHER" id="PTHR12962">
    <property type="entry name" value="CALCIUM-REGULATED HEAT STABLE PROTEIN CRHSP-24-RELATED"/>
    <property type="match status" value="1"/>
</dbReference>
<accession>A0AAV2STI9</accession>
<reference evidence="1 2" key="1">
    <citation type="submission" date="2024-05" db="EMBL/GenBank/DDBJ databases">
        <authorList>
            <person name="Wallberg A."/>
        </authorList>
    </citation>
    <scope>NUCLEOTIDE SEQUENCE [LARGE SCALE GENOMIC DNA]</scope>
</reference>
<sequence>MDFLTNIRDHHVLVFIHELLDYLILKHKIAKIFSPKCYTINVIVTMKHSMRGFMVMLSNLKNNFVITLTLNHIKLHISAFCRETCSKTSAKIKVTHTVTSGGTSGYKSTKGCISINTIEHQYHISINTMSIDGEYIPLEGDEVTYKLCPIPPKREKCQATHVRIINFTPEVHHRWDSPCSEDAEHC</sequence>
<dbReference type="EMBL" id="CAXKWB010131432">
    <property type="protein sequence ID" value="CAL4242733.1"/>
    <property type="molecule type" value="Genomic_DNA"/>
</dbReference>
<dbReference type="AlphaFoldDB" id="A0AAV2STI9"/>
<dbReference type="GO" id="GO:0043488">
    <property type="term" value="P:regulation of mRNA stability"/>
    <property type="evidence" value="ECO:0007669"/>
    <property type="project" value="TreeGrafter"/>
</dbReference>
<feature type="non-terminal residue" evidence="1">
    <location>
        <position position="186"/>
    </location>
</feature>
<gene>
    <name evidence="1" type="ORF">MNOR_LOCUS40773</name>
</gene>
<dbReference type="Gene3D" id="2.40.50.140">
    <property type="entry name" value="Nucleic acid-binding proteins"/>
    <property type="match status" value="1"/>
</dbReference>
<comment type="caution">
    <text evidence="1">The sequence shown here is derived from an EMBL/GenBank/DDBJ whole genome shotgun (WGS) entry which is preliminary data.</text>
</comment>
<evidence type="ECO:0000313" key="1">
    <source>
        <dbReference type="EMBL" id="CAL4242733.1"/>
    </source>
</evidence>
<dbReference type="GO" id="GO:0005737">
    <property type="term" value="C:cytoplasm"/>
    <property type="evidence" value="ECO:0007669"/>
    <property type="project" value="TreeGrafter"/>
</dbReference>
<dbReference type="InterPro" id="IPR052069">
    <property type="entry name" value="Ca-reg_mRNA-binding_domain"/>
</dbReference>
<dbReference type="GO" id="GO:0003730">
    <property type="term" value="F:mRNA 3'-UTR binding"/>
    <property type="evidence" value="ECO:0007669"/>
    <property type="project" value="TreeGrafter"/>
</dbReference>
<name>A0AAV2STI9_MEGNR</name>
<proteinExistence type="predicted"/>